<evidence type="ECO:0000256" key="1">
    <source>
        <dbReference type="SAM" id="MobiDB-lite"/>
    </source>
</evidence>
<feature type="compositionally biased region" description="Basic residues" evidence="1">
    <location>
        <begin position="217"/>
        <end position="228"/>
    </location>
</feature>
<dbReference type="OrthoDB" id="7345433at2"/>
<sequence length="228" mass="26098">MVTPATRNRIKSLLTPAERRLFARLDTPHKIQTFLDKMPANFGLDGDTAMSPRRMLQAKVAHCSEGAVFAVAALAFHGRPSWLIDLRALPSDYDHIITVFKERGLWGAISKTNHPVLRWRDPVYRSPRELVMSYVHEYCLPGGKKSLLEYSRPYALTRYAPERWLTPLEDLDWLMLALDEAPHLPIAPKAALKRQRRSTAFERDAHNRIEWPDPRPKKGGAKASKRRG</sequence>
<evidence type="ECO:0000313" key="3">
    <source>
        <dbReference type="Proteomes" id="UP000263993"/>
    </source>
</evidence>
<comment type="caution">
    <text evidence="2">The sequence shown here is derived from an EMBL/GenBank/DDBJ whole genome shotgun (WGS) entry which is preliminary data.</text>
</comment>
<organism evidence="2 3">
    <name type="scientific">Undibacter mobilis</name>
    <dbReference type="NCBI Taxonomy" id="2292256"/>
    <lineage>
        <taxon>Bacteria</taxon>
        <taxon>Pseudomonadati</taxon>
        <taxon>Pseudomonadota</taxon>
        <taxon>Alphaproteobacteria</taxon>
        <taxon>Hyphomicrobiales</taxon>
        <taxon>Nitrobacteraceae</taxon>
        <taxon>Undibacter</taxon>
    </lineage>
</organism>
<evidence type="ECO:0008006" key="4">
    <source>
        <dbReference type="Google" id="ProtNLM"/>
    </source>
</evidence>
<evidence type="ECO:0000313" key="2">
    <source>
        <dbReference type="EMBL" id="RDV05067.1"/>
    </source>
</evidence>
<dbReference type="EMBL" id="QRGO01000001">
    <property type="protein sequence ID" value="RDV05067.1"/>
    <property type="molecule type" value="Genomic_DNA"/>
</dbReference>
<accession>A0A371BC15</accession>
<keyword evidence="3" id="KW-1185">Reference proteome</keyword>
<feature type="region of interest" description="Disordered" evidence="1">
    <location>
        <begin position="189"/>
        <end position="228"/>
    </location>
</feature>
<gene>
    <name evidence="2" type="ORF">DXH78_11120</name>
</gene>
<reference evidence="3" key="1">
    <citation type="submission" date="2018-08" db="EMBL/GenBank/DDBJ databases">
        <authorList>
            <person name="Kim S.-J."/>
            <person name="Jung G.-Y."/>
        </authorList>
    </citation>
    <scope>NUCLEOTIDE SEQUENCE [LARGE SCALE GENOMIC DNA]</scope>
    <source>
        <strain evidence="3">GY_H</strain>
    </source>
</reference>
<dbReference type="AlphaFoldDB" id="A0A371BC15"/>
<name>A0A371BC15_9BRAD</name>
<dbReference type="RefSeq" id="WP_115517092.1">
    <property type="nucleotide sequence ID" value="NZ_QRGO01000001.1"/>
</dbReference>
<feature type="compositionally biased region" description="Basic and acidic residues" evidence="1">
    <location>
        <begin position="199"/>
        <end position="216"/>
    </location>
</feature>
<protein>
    <recommendedName>
        <fullName evidence="4">Transglutaminase-like domain-containing protein</fullName>
    </recommendedName>
</protein>
<dbReference type="Proteomes" id="UP000263993">
    <property type="component" value="Unassembled WGS sequence"/>
</dbReference>
<proteinExistence type="predicted"/>